<evidence type="ECO:0000256" key="3">
    <source>
        <dbReference type="ARBA" id="ARBA00022525"/>
    </source>
</evidence>
<keyword evidence="5" id="KW-0645">Protease</keyword>
<dbReference type="InterPro" id="IPR000742">
    <property type="entry name" value="EGF"/>
</dbReference>
<keyword evidence="6" id="KW-0479">Metal-binding</keyword>
<dbReference type="GO" id="GO:0007417">
    <property type="term" value="P:central nervous system development"/>
    <property type="evidence" value="ECO:0007669"/>
    <property type="project" value="InterPro"/>
</dbReference>
<evidence type="ECO:0000256" key="8">
    <source>
        <dbReference type="ARBA" id="ARBA00022825"/>
    </source>
</evidence>
<keyword evidence="10" id="KW-0106">Calcium</keyword>
<dbReference type="GO" id="GO:0046872">
    <property type="term" value="F:metal ion binding"/>
    <property type="evidence" value="ECO:0007669"/>
    <property type="project" value="UniProtKB-KW"/>
</dbReference>
<comment type="function">
    <text evidence="15">Extracellular matrix serine protease secreted by pioneer neurons that plays a role in layering of neurons in the cerebral cortex and cerebellum by coordinating cell positioning during neurodevelopment. Regulates microtubule function in neurons and neuronal migration. Binding to the extracellular domains of lipoprotein receptors VLDLR and LRP8/APOER2 induces tyrosine phosphorylation of DAB1 and modulation of TAU phosphorylation. Affects migration of sympathetic preganglionic neurons in the spinal cord, where it seems to act as a barrier to neuronal migration. Enzymatic activity is important for the modulation of cell adhesion.</text>
</comment>
<dbReference type="PANTHER" id="PTHR11841">
    <property type="entry name" value="REELIN"/>
    <property type="match status" value="1"/>
</dbReference>
<proteinExistence type="inferred from homology"/>
<feature type="domain" description="EGF-like" evidence="17">
    <location>
        <begin position="2141"/>
        <end position="2173"/>
    </location>
</feature>
<evidence type="ECO:0000256" key="12">
    <source>
        <dbReference type="ARBA" id="ARBA00023773"/>
    </source>
</evidence>
<evidence type="ECO:0000256" key="14">
    <source>
        <dbReference type="ARBA" id="ARBA00044961"/>
    </source>
</evidence>
<evidence type="ECO:0000256" key="10">
    <source>
        <dbReference type="ARBA" id="ARBA00022837"/>
    </source>
</evidence>
<evidence type="ECO:0000259" key="17">
    <source>
        <dbReference type="PROSITE" id="PS50026"/>
    </source>
</evidence>
<dbReference type="Proteomes" id="UP000663823">
    <property type="component" value="Unassembled WGS sequence"/>
</dbReference>
<dbReference type="InterPro" id="IPR049419">
    <property type="entry name" value="Reelin_subrepeat-B"/>
</dbReference>
<keyword evidence="16" id="KW-1015">Disulfide bond</keyword>
<dbReference type="OrthoDB" id="1924787at2759"/>
<organism evidence="18 20">
    <name type="scientific">Rotaria sordida</name>
    <dbReference type="NCBI Taxonomy" id="392033"/>
    <lineage>
        <taxon>Eukaryota</taxon>
        <taxon>Metazoa</taxon>
        <taxon>Spiralia</taxon>
        <taxon>Gnathifera</taxon>
        <taxon>Rotifera</taxon>
        <taxon>Eurotatoria</taxon>
        <taxon>Bdelloidea</taxon>
        <taxon>Philodinida</taxon>
        <taxon>Philodinidae</taxon>
        <taxon>Rotaria</taxon>
    </lineage>
</organism>
<dbReference type="PROSITE" id="PS50026">
    <property type="entry name" value="EGF_3"/>
    <property type="match status" value="1"/>
</dbReference>
<keyword evidence="9" id="KW-0862">Zinc</keyword>
<keyword evidence="4" id="KW-0272">Extracellular matrix</keyword>
<keyword evidence="11" id="KW-0130">Cell adhesion</keyword>
<evidence type="ECO:0000256" key="5">
    <source>
        <dbReference type="ARBA" id="ARBA00022670"/>
    </source>
</evidence>
<accession>A0A813NKQ7</accession>
<name>A0A813NKQ7_9BILA</name>
<dbReference type="GO" id="GO:0008236">
    <property type="term" value="F:serine-type peptidase activity"/>
    <property type="evidence" value="ECO:0007669"/>
    <property type="project" value="UniProtKB-KW"/>
</dbReference>
<evidence type="ECO:0000313" key="20">
    <source>
        <dbReference type="Proteomes" id="UP000663882"/>
    </source>
</evidence>
<keyword evidence="16" id="KW-0245">EGF-like domain</keyword>
<comment type="subunit">
    <text evidence="14">Oligomer of disulfide-linked homodimers.</text>
</comment>
<feature type="disulfide bond" evidence="16">
    <location>
        <begin position="2145"/>
        <end position="2155"/>
    </location>
</feature>
<comment type="caution">
    <text evidence="16">Lacks conserved residue(s) required for the propagation of feature annotation.</text>
</comment>
<evidence type="ECO:0000313" key="18">
    <source>
        <dbReference type="EMBL" id="CAF0739623.1"/>
    </source>
</evidence>
<comment type="similarity">
    <text evidence="12">Belongs to the reelin family.</text>
</comment>
<dbReference type="GO" id="GO:0001764">
    <property type="term" value="P:neuron migration"/>
    <property type="evidence" value="ECO:0007669"/>
    <property type="project" value="InterPro"/>
</dbReference>
<evidence type="ECO:0000256" key="15">
    <source>
        <dbReference type="ARBA" id="ARBA00046064"/>
    </source>
</evidence>
<dbReference type="EMBL" id="CAJOAX010000275">
    <property type="protein sequence ID" value="CAF3555706.1"/>
    <property type="molecule type" value="Genomic_DNA"/>
</dbReference>
<dbReference type="InterPro" id="IPR034968">
    <property type="entry name" value="Reelin"/>
</dbReference>
<keyword evidence="8" id="KW-0720">Serine protease</keyword>
<evidence type="ECO:0000256" key="2">
    <source>
        <dbReference type="ARBA" id="ARBA00022473"/>
    </source>
</evidence>
<dbReference type="GO" id="GO:0070325">
    <property type="term" value="F:lipoprotein particle receptor binding"/>
    <property type="evidence" value="ECO:0007669"/>
    <property type="project" value="InterPro"/>
</dbReference>
<keyword evidence="2" id="KW-0217">Developmental protein</keyword>
<sequence length="2753" mass="320782">MIQNIPTTFELNIPYTIILSSNNTFLLSYVTLDIEYIDTISNISNDSFCLSTNESPLSYIYKTRFILKFEKNSTKTNCIQLKLRSYINSTEMMITNLCRNSSIDKIFDNDDKYDVQSYMRTINTTEIALLDNFNWLIFGPHVREIWYTHEGMRLSRECDAAEDGRVAIFNNPRGKRRLISRPIDISNVSLLYMRLGSGTCPPPAPTDPPFQLLITTDCFNYSNWLVVYSQQILPGIEHVTVPLSLNNLTNSSTVCLKIEQDGDKFIGSGSWFIDDLLIIRSRLQNEYFFEIFKTMRSTNWYRLVGGHLKTCDGRMSMVFESHVDIRTEIGATTIDFSLSGLIDYDRDALFYLSKNISIDWTKWNATGFSDLNKTCTNEDIITFNEENYRQLCSPIIQLSRIDNVRFTLSTEPCMKRNKYISTSSAVIFLSIFYHGTTVAYSRTIRRLSLREIPQTYKTYHVRFDELRHSTTSFGRICLSQYPQSSGKNIDVWSVKDFVALPLLQSNITHYIQLGLNTKCNLHEQLKNALGGGGGGISNQNINIEYSIDFGKTWHFLLQPCFRGSACSHNVQHVYSSSIILPTSGWHRIILPLPIATLQQEYIRFRITTPLFAMPVYSTSNSWAIDEVFIGRCPRVCSGHGWCQLNSCRCDTGFSGKFCEISNTTLFNRASFLMDNNDNQTDLMTYHGGQLSYKCDIISQGKALVFSKSGFRYLRISNINGSSPKLLEFTLRLGNTNAQCFGTSINDLDRDLKSVLLLSSCSNGVHWTIIDHFRISDILARDFRTISRILFEEKIENENCLIEWRQMTHGGNNQDVWAIDDITIRDVISKKSIKKSLHIKNFQTKLTYIRPGYILSFQLELIQRKESKISFDFDDINLQINSSQIDLSNYMEIVSYHSDNSTLTLIITLPQSIWYKNVILNLTIIATKKFTLNLIHFGVQCENNCWLNGTCLEGMCLYEQQKFFNQLTNLSLNENGLMKYKINVVNNELLLPFIDSTDLSAIHFQTVALTIIKNNLLLECSPNGGVKWFELGIWTEEKDNLLKDHYVSLSTSCQAKHTLFRWKNSSIHLLNVAFVKSHIQYYFMDEFKKIDSSKWLYPTYSINSSGLYTNKINNIFQLISTAITLKQHNYVIMIDTNSNMNNTRLQVDYSLDNITWHELIDTKNFERQMNRFGGQIPTTILRRSILIRIQSDRSFILNHIYIGPSCPANCYGYGKCLWKNEQAICQCDNNQTSEINCLQNNLLLSSLYETFENKLNSSIWSISSHVQQTHRCYNRQSKTTPYLCFLPNNYTQKNYAIIGPFKTIKYVIFKFGLQYINITNCSNQILFQYSYDNGIQWYTKKILDETNNIFERFDDLSINMNIYLRWIEENDYSCLMWNLRSISIRTKNDENLWFENNLHIEQNNEINYEVQTWEFPLIQSSSIIQFDLQMFPIKKTNNTNWYLILEISSNIIYGWSNWISLIPSCNQTNLYCEDKISLTGTLFLAQLYQQQRNITIPIPDNYVNQEVRFRWTTNQSNAYFMINKVYVGANCPWFCSGHGLCQSNGCQCNHGYVLPFCSPDPLIVLQGEILPMQLNANLSNWSEVWGYEKCSINDERYVFSNAGTRGLISSEFSLVGIKSIRIELDTCFNRTQIFIDPIHVQISLNNGILWKNLMTIIYRQEFPYKPWFIELPKDEAMKLSLVRIRLFQRVTTKWTSNWILNKFEMIPQKLPNQWINNGSSVKNICNYKNYIFPLEIYSTIDIELNETTFLTFQLDSSRCMASSSITPNRSQFDLEFSIDYGQTWSSIDRPSTIASRSNDIIITQPLHAIKNTFFLPLYAYQSLSKFIRIRWLAAHSTIATHWQITNITIRSECEVLCELHLCNGKCRCSEKTNCLLSSIKTTFFERFNNSLSDLIVLPLLNLISTRFIEFNIRMNCQQNIQIISLEYSRNMGLSWQLFKYIILNINQSYIIHEDLLDEMRYDYVLIRFVFLSNTSKCLKLEHIIVSGSIIYQEVIYGKFDQLQNIDSKLFISFGNGIFNGTYLIFPMTNKSNLTINEIITDDLNIFENLFYIQLAIIPLSFNHCINIRFSFSSDYGYTWQSIDFNDVLFFDENHLRQVKIFTWKLTSMMIGSNQVRFRIGFDDEQISSTEEQFIIGISDFYIGSNCINACNGHGMCLGNGRCRCNPNWTNNDCSRSLIHFPNELNILKHIYYTSYGTTYNSKCNIIFNNTCKREFETNYIDINHEHTYVHIELDDQCISKISSRKNGEGWIRLQYRQINSHQWITLHIFKDHQLNIIKLLPPHILQLRLIQDSPIIGRSSWSIEQFHIFHIHSHLQWFLLDDKNSTKWNLTFLNIINSTNEIIYETKDIYFNSDYILQIEFNCINFIKNILEYSINFGLTWLKISNNDELEIIPIKFNYENITYYRLTISFNLFSLQNNSIRFRLKFSSNCTTNYLQYIYVGHKCLMNCYGNTRCLNGECQMMNVITPLVDFRETFEKDFNPTSWLQLEPYRHEINRIIWTTINRQAITRPIDLRPMRGIKWTYNLENISKTCNTSIYLLISTDGTLTWSILHRFNLPIKNITILNTSIELLVEFNNLNTKYHIGQFRWFQPLSSKCNNFTWGLSKIISIKSINIDFLTDYFYTISSSRSNWESIDGALLAQPDQCNNNIPALIFHESSFSVITVPILVQKFYVLVLQFNTKCTGNADMKTLQCRNLTSIIEYRTDLSLKWVKLIDMADLACRTSLINGGYLNMHTIKLPFETYSRLDIVPISR</sequence>
<evidence type="ECO:0000256" key="11">
    <source>
        <dbReference type="ARBA" id="ARBA00022889"/>
    </source>
</evidence>
<evidence type="ECO:0000256" key="13">
    <source>
        <dbReference type="ARBA" id="ARBA00023900"/>
    </source>
</evidence>
<evidence type="ECO:0000313" key="19">
    <source>
        <dbReference type="EMBL" id="CAF3555706.1"/>
    </source>
</evidence>
<dbReference type="EMBL" id="CAJNOO010000011">
    <property type="protein sequence ID" value="CAF0739623.1"/>
    <property type="molecule type" value="Genomic_DNA"/>
</dbReference>
<dbReference type="PANTHER" id="PTHR11841:SF1">
    <property type="entry name" value="REELIN"/>
    <property type="match status" value="1"/>
</dbReference>
<comment type="caution">
    <text evidence="18">The sequence shown here is derived from an EMBL/GenBank/DDBJ whole genome shotgun (WGS) entry which is preliminary data.</text>
</comment>
<evidence type="ECO:0000256" key="16">
    <source>
        <dbReference type="PROSITE-ProRule" id="PRU00076"/>
    </source>
</evidence>
<evidence type="ECO:0000256" key="7">
    <source>
        <dbReference type="ARBA" id="ARBA00022801"/>
    </source>
</evidence>
<evidence type="ECO:0000256" key="4">
    <source>
        <dbReference type="ARBA" id="ARBA00022530"/>
    </source>
</evidence>
<evidence type="ECO:0000256" key="6">
    <source>
        <dbReference type="ARBA" id="ARBA00022723"/>
    </source>
</evidence>
<evidence type="ECO:0000256" key="9">
    <source>
        <dbReference type="ARBA" id="ARBA00022833"/>
    </source>
</evidence>
<dbReference type="GO" id="GO:0007155">
    <property type="term" value="P:cell adhesion"/>
    <property type="evidence" value="ECO:0007669"/>
    <property type="project" value="UniProtKB-KW"/>
</dbReference>
<keyword evidence="3" id="KW-0964">Secreted</keyword>
<dbReference type="Gene3D" id="2.60.120.260">
    <property type="entry name" value="Galactose-binding domain-like"/>
    <property type="match status" value="12"/>
</dbReference>
<keyword evidence="7" id="KW-0378">Hydrolase</keyword>
<dbReference type="PROSITE" id="PS01186">
    <property type="entry name" value="EGF_2"/>
    <property type="match status" value="1"/>
</dbReference>
<protein>
    <recommendedName>
        <fullName evidence="13">Reelin</fullName>
    </recommendedName>
</protein>
<dbReference type="Proteomes" id="UP000663882">
    <property type="component" value="Unassembled WGS sequence"/>
</dbReference>
<dbReference type="GO" id="GO:0006508">
    <property type="term" value="P:proteolysis"/>
    <property type="evidence" value="ECO:0007669"/>
    <property type="project" value="UniProtKB-KW"/>
</dbReference>
<comment type="subcellular location">
    <subcellularLocation>
        <location evidence="1">Secreted</location>
        <location evidence="1">Extracellular space</location>
        <location evidence="1">Extracellular matrix</location>
    </subcellularLocation>
</comment>
<dbReference type="Pfam" id="PF21471">
    <property type="entry name" value="Reelin_subrepeat-B"/>
    <property type="match status" value="3"/>
</dbReference>
<evidence type="ECO:0000256" key="1">
    <source>
        <dbReference type="ARBA" id="ARBA00004498"/>
    </source>
</evidence>
<feature type="disulfide bond" evidence="16">
    <location>
        <begin position="2163"/>
        <end position="2172"/>
    </location>
</feature>
<reference evidence="18" key="1">
    <citation type="submission" date="2021-02" db="EMBL/GenBank/DDBJ databases">
        <authorList>
            <person name="Nowell W R."/>
        </authorList>
    </citation>
    <scope>NUCLEOTIDE SEQUENCE</scope>
</reference>
<gene>
    <name evidence="19" type="ORF">OTI717_LOCUS4540</name>
    <name evidence="18" type="ORF">RFH988_LOCUS655</name>
</gene>